<evidence type="ECO:0000256" key="4">
    <source>
        <dbReference type="ARBA" id="ARBA00023136"/>
    </source>
</evidence>
<accession>A0A7W7Q5P0</accession>
<keyword evidence="3 6" id="KW-1133">Transmembrane helix</keyword>
<dbReference type="InterPro" id="IPR051784">
    <property type="entry name" value="Nod_factor_ABC_transporter"/>
</dbReference>
<organism evidence="8 9">
    <name type="scientific">Actinophytocola algeriensis</name>
    <dbReference type="NCBI Taxonomy" id="1768010"/>
    <lineage>
        <taxon>Bacteria</taxon>
        <taxon>Bacillati</taxon>
        <taxon>Actinomycetota</taxon>
        <taxon>Actinomycetes</taxon>
        <taxon>Pseudonocardiales</taxon>
        <taxon>Pseudonocardiaceae</taxon>
    </lineage>
</organism>
<dbReference type="EMBL" id="JACHJQ010000004">
    <property type="protein sequence ID" value="MBB4907510.1"/>
    <property type="molecule type" value="Genomic_DNA"/>
</dbReference>
<dbReference type="Pfam" id="PF01061">
    <property type="entry name" value="ABC2_membrane"/>
    <property type="match status" value="1"/>
</dbReference>
<evidence type="ECO:0000256" key="3">
    <source>
        <dbReference type="ARBA" id="ARBA00022989"/>
    </source>
</evidence>
<comment type="subcellular location">
    <subcellularLocation>
        <location evidence="1">Membrane</location>
        <topology evidence="1">Multi-pass membrane protein</topology>
    </subcellularLocation>
</comment>
<sequence length="307" mass="32085">MTTLTDSATMLRRNLRHAIRYPSLTFGVALVPVIMLLMFAYLFGNAISIGVASTTEGADYIDFLVPGILLMTLGSGSQTTAVQICGDMAEGIVARFRTMPITRTSVLTGQVAGSVILTMVSSVLTVGVGLAMGFRPTAGPVEWLAVLGLMLLATFAITWLAVGFGLASKAPEGASNAAMPLSFFLPLPVHGLRPAGVAAGRHPLVRRVPAVHADHRDAARVAGRRADRAQRLAGRRVVRRARDRRLPVVEEAVQPRPEPVGRAASAASAAPRSSDRSRPAYSDTASAYAGLSACSAAAPTFAADIAG</sequence>
<keyword evidence="4 6" id="KW-0472">Membrane</keyword>
<evidence type="ECO:0000256" key="2">
    <source>
        <dbReference type="ARBA" id="ARBA00022692"/>
    </source>
</evidence>
<feature type="transmembrane region" description="Helical" evidence="6">
    <location>
        <begin position="21"/>
        <end position="43"/>
    </location>
</feature>
<evidence type="ECO:0000313" key="8">
    <source>
        <dbReference type="EMBL" id="MBB4907510.1"/>
    </source>
</evidence>
<dbReference type="GO" id="GO:0140359">
    <property type="term" value="F:ABC-type transporter activity"/>
    <property type="evidence" value="ECO:0007669"/>
    <property type="project" value="InterPro"/>
</dbReference>
<name>A0A7W7Q5P0_9PSEU</name>
<dbReference type="PANTHER" id="PTHR43229">
    <property type="entry name" value="NODULATION PROTEIN J"/>
    <property type="match status" value="1"/>
</dbReference>
<proteinExistence type="predicted"/>
<feature type="transmembrane region" description="Helical" evidence="6">
    <location>
        <begin position="143"/>
        <end position="167"/>
    </location>
</feature>
<evidence type="ECO:0000256" key="5">
    <source>
        <dbReference type="SAM" id="MobiDB-lite"/>
    </source>
</evidence>
<feature type="region of interest" description="Disordered" evidence="5">
    <location>
        <begin position="251"/>
        <end position="281"/>
    </location>
</feature>
<keyword evidence="9" id="KW-1185">Reference proteome</keyword>
<feature type="transmembrane region" description="Helical" evidence="6">
    <location>
        <begin position="63"/>
        <end position="85"/>
    </location>
</feature>
<evidence type="ECO:0000259" key="7">
    <source>
        <dbReference type="Pfam" id="PF01061"/>
    </source>
</evidence>
<evidence type="ECO:0000256" key="1">
    <source>
        <dbReference type="ARBA" id="ARBA00004141"/>
    </source>
</evidence>
<evidence type="ECO:0000256" key="6">
    <source>
        <dbReference type="SAM" id="Phobius"/>
    </source>
</evidence>
<dbReference type="GO" id="GO:0016020">
    <property type="term" value="C:membrane"/>
    <property type="evidence" value="ECO:0007669"/>
    <property type="project" value="UniProtKB-SubCell"/>
</dbReference>
<feature type="transmembrane region" description="Helical" evidence="6">
    <location>
        <begin position="106"/>
        <end position="131"/>
    </location>
</feature>
<feature type="compositionally biased region" description="Low complexity" evidence="5">
    <location>
        <begin position="262"/>
        <end position="272"/>
    </location>
</feature>
<keyword evidence="2 6" id="KW-0812">Transmembrane</keyword>
<evidence type="ECO:0000313" key="9">
    <source>
        <dbReference type="Proteomes" id="UP000520767"/>
    </source>
</evidence>
<feature type="domain" description="ABC-2 type transporter transmembrane" evidence="7">
    <location>
        <begin position="9"/>
        <end position="184"/>
    </location>
</feature>
<dbReference type="InterPro" id="IPR013525">
    <property type="entry name" value="ABC2_TM"/>
</dbReference>
<gene>
    <name evidence="8" type="ORF">FHR82_003752</name>
</gene>
<dbReference type="PANTHER" id="PTHR43229:SF2">
    <property type="entry name" value="NODULATION PROTEIN J"/>
    <property type="match status" value="1"/>
</dbReference>
<comment type="caution">
    <text evidence="8">The sequence shown here is derived from an EMBL/GenBank/DDBJ whole genome shotgun (WGS) entry which is preliminary data.</text>
</comment>
<dbReference type="AlphaFoldDB" id="A0A7W7Q5P0"/>
<dbReference type="Proteomes" id="UP000520767">
    <property type="component" value="Unassembled WGS sequence"/>
</dbReference>
<protein>
    <recommendedName>
        <fullName evidence="7">ABC-2 type transporter transmembrane domain-containing protein</fullName>
    </recommendedName>
</protein>
<reference evidence="8 9" key="1">
    <citation type="submission" date="2020-08" db="EMBL/GenBank/DDBJ databases">
        <title>Genomic Encyclopedia of Type Strains, Phase III (KMG-III): the genomes of soil and plant-associated and newly described type strains.</title>
        <authorList>
            <person name="Whitman W."/>
        </authorList>
    </citation>
    <scope>NUCLEOTIDE SEQUENCE [LARGE SCALE GENOMIC DNA]</scope>
    <source>
        <strain evidence="8 9">CECT 8960</strain>
    </source>
</reference>